<evidence type="ECO:0000313" key="2">
    <source>
        <dbReference type="EMBL" id="MIK93355.1"/>
    </source>
</evidence>
<comment type="caution">
    <text evidence="2">The sequence shown here is derived from an EMBL/GenBank/DDBJ whole genome shotgun (WGS) entry which is preliminary data.</text>
</comment>
<dbReference type="EMBL" id="RSUV01000019">
    <property type="protein sequence ID" value="MIV46034.1"/>
    <property type="molecule type" value="Genomic_DNA"/>
</dbReference>
<name>A0A3R0CAS2_SALER</name>
<reference evidence="2" key="1">
    <citation type="submission" date="2018-08" db="EMBL/GenBank/DDBJ databases">
        <authorList>
            <consortium name="GenomeTrakr network: Whole genome sequencing for foodborne pathogen traceback"/>
        </authorList>
    </citation>
    <scope>NUCLEOTIDE SEQUENCE [LARGE SCALE GENOMIC DNA]</scope>
    <source>
        <strain evidence="3">CFSAN048114</strain>
        <strain evidence="2">FLUFL-1338</strain>
        <strain evidence="1">FLUFL-367</strain>
    </source>
</reference>
<dbReference type="AlphaFoldDB" id="A0A3R0CAS2"/>
<dbReference type="Proteomes" id="UP000839834">
    <property type="component" value="Unassembled WGS sequence"/>
</dbReference>
<proteinExistence type="predicted"/>
<organism evidence="2">
    <name type="scientific">Salmonella enterica</name>
    <name type="common">Salmonella choleraesuis</name>
    <dbReference type="NCBI Taxonomy" id="28901"/>
    <lineage>
        <taxon>Bacteria</taxon>
        <taxon>Pseudomonadati</taxon>
        <taxon>Pseudomonadota</taxon>
        <taxon>Gammaproteobacteria</taxon>
        <taxon>Enterobacterales</taxon>
        <taxon>Enterobacteriaceae</taxon>
        <taxon>Salmonella</taxon>
    </lineage>
</organism>
<dbReference type="EMBL" id="AAACVH010000023">
    <property type="protein sequence ID" value="EAA8666294.1"/>
    <property type="molecule type" value="Genomic_DNA"/>
</dbReference>
<sequence length="180" mass="20009">MRGLFHIQGSPGDGLIAQSARGERLMRQSHHQSPPIFHVEDKKMKLSVGDIRFSESGCASTNVGVEPGGLPFPICTMHVSVPLVEGKALEQYKDELLEKASDRIADMYKEIVCGGGQVLKPFKIEITSSPRDKLEERVANLELQIAEVKESTSCHMQLMQNNIQEIKSRTIQPHLSNRSC</sequence>
<evidence type="ECO:0000313" key="3">
    <source>
        <dbReference type="EMBL" id="MIV46034.1"/>
    </source>
</evidence>
<gene>
    <name evidence="3" type="ORF">A7E06_21655</name>
    <name evidence="2" type="ORF">KO51_17925</name>
    <name evidence="1" type="ORF">NL99_15070</name>
</gene>
<protein>
    <submittedName>
        <fullName evidence="2">Uncharacterized protein</fullName>
    </submittedName>
</protein>
<dbReference type="EMBL" id="RSMR01000020">
    <property type="protein sequence ID" value="MIK93355.1"/>
    <property type="molecule type" value="Genomic_DNA"/>
</dbReference>
<dbReference type="Proteomes" id="UP000885283">
    <property type="component" value="Unassembled WGS sequence"/>
</dbReference>
<accession>A0A3R0CAS2</accession>
<dbReference type="Proteomes" id="UP000839530">
    <property type="component" value="Unassembled WGS sequence"/>
</dbReference>
<evidence type="ECO:0000313" key="1">
    <source>
        <dbReference type="EMBL" id="EAA8666294.1"/>
    </source>
</evidence>